<dbReference type="Gene3D" id="2.130.10.80">
    <property type="entry name" value="Galactose oxidase/kelch, beta-propeller"/>
    <property type="match status" value="1"/>
</dbReference>
<dbReference type="PANTHER" id="PTHR32208">
    <property type="entry name" value="SECRETED PROTEIN-RELATED"/>
    <property type="match status" value="1"/>
</dbReference>
<evidence type="ECO:0000256" key="2">
    <source>
        <dbReference type="SAM" id="MobiDB-lite"/>
    </source>
</evidence>
<dbReference type="CDD" id="cd02851">
    <property type="entry name" value="E_set_GO_C"/>
    <property type="match status" value="1"/>
</dbReference>
<evidence type="ECO:0000259" key="5">
    <source>
        <dbReference type="Pfam" id="PF09118"/>
    </source>
</evidence>
<dbReference type="Proteomes" id="UP000232875">
    <property type="component" value="Unassembled WGS sequence"/>
</dbReference>
<dbReference type="InterPro" id="IPR015202">
    <property type="entry name" value="GO-like_E_set"/>
</dbReference>
<keyword evidence="1" id="KW-0732">Signal</keyword>
<dbReference type="Pfam" id="PF09118">
    <property type="entry name" value="GO-like_E_set"/>
    <property type="match status" value="1"/>
</dbReference>
<dbReference type="InterPro" id="IPR013783">
    <property type="entry name" value="Ig-like_fold"/>
</dbReference>
<evidence type="ECO:0000256" key="3">
    <source>
        <dbReference type="SAM" id="Phobius"/>
    </source>
</evidence>
<protein>
    <recommendedName>
        <fullName evidence="8">Galactose oxidase</fullName>
    </recommendedName>
</protein>
<feature type="region of interest" description="Disordered" evidence="2">
    <location>
        <begin position="659"/>
        <end position="678"/>
    </location>
</feature>
<dbReference type="SUPFAM" id="SSF81296">
    <property type="entry name" value="E set domains"/>
    <property type="match status" value="1"/>
</dbReference>
<evidence type="ECO:0000313" key="6">
    <source>
        <dbReference type="EMBL" id="PKI84831.1"/>
    </source>
</evidence>
<proteinExistence type="predicted"/>
<dbReference type="InterPro" id="IPR037293">
    <property type="entry name" value="Gal_Oxidase_central_sf"/>
</dbReference>
<evidence type="ECO:0000259" key="4">
    <source>
        <dbReference type="Pfam" id="PF07250"/>
    </source>
</evidence>
<feature type="domain" description="Glyoxal oxidase N-terminal" evidence="4">
    <location>
        <begin position="232"/>
        <end position="525"/>
    </location>
</feature>
<evidence type="ECO:0000256" key="1">
    <source>
        <dbReference type="ARBA" id="ARBA00022729"/>
    </source>
</evidence>
<dbReference type="InterPro" id="IPR011043">
    <property type="entry name" value="Gal_Oxase/kelch_b-propeller"/>
</dbReference>
<keyword evidence="3" id="KW-1133">Transmembrane helix</keyword>
<dbReference type="PANTHER" id="PTHR32208:SF21">
    <property type="entry name" value="LOW QUALITY PROTEIN: ALDEHYDE OXIDASE GLOX-LIKE"/>
    <property type="match status" value="1"/>
</dbReference>
<dbReference type="EMBL" id="KZ454988">
    <property type="protein sequence ID" value="PKI84831.1"/>
    <property type="molecule type" value="Genomic_DNA"/>
</dbReference>
<dbReference type="InterPro" id="IPR009880">
    <property type="entry name" value="Glyoxal_oxidase_N"/>
</dbReference>
<gene>
    <name evidence="6" type="ORF">MVES_001293</name>
</gene>
<keyword evidence="3" id="KW-0472">Membrane</keyword>
<dbReference type="Gene3D" id="2.60.40.10">
    <property type="entry name" value="Immunoglobulins"/>
    <property type="match status" value="1"/>
</dbReference>
<dbReference type="Pfam" id="PF07250">
    <property type="entry name" value="Glyoxal_oxid_N"/>
    <property type="match status" value="1"/>
</dbReference>
<name>A0A2N1JE48_9BASI</name>
<keyword evidence="7" id="KW-1185">Reference proteome</keyword>
<feature type="domain" description="Galactose oxidase-like Early set" evidence="5">
    <location>
        <begin position="530"/>
        <end position="640"/>
    </location>
</feature>
<sequence length="908" mass="97662">MIRADQLLLDNLAGKWFSLWLMRFAVWLSCLAFAAAAAADQQSLQYKIVNQGTKASAMMLGLADENTAFILDKVEGNEPDGQDRPTWAELVNLTDFSSRSIPANSNPFCASGATLANGSWIVLGGNQAVGYGGAATPNGAIPYRDNDGRKVVRVMEPTDGDSTKLSWIDEPNSKTQMDSRRWYPGIETLSDGSVVIIGGATSGGFVNRNYPNVDPAYSTTNPNPTPGIWDQGGSNPSYEFWPPTGKPGPQLSKFMVSTSGLNMYPHTYLMPSGKLFMQANYSTTLWDYMKNVEYPLPDMPGRIVRVYPASGATAMKPLTPRNQYTPDILFCGGMYLHNDADWGNFGSPGVNMYKQKADPNCHSIIPEPKSKDKPEYISEGQLPEGRSMGQFIHLPDGTMVIVNGARNGVAGFGNTTWNKALGSDGKTNIFLEGFSQLPTYRPVLYNPEAPPNKRLSTSGIGSSKIPRLYHSSAILIPDGSVLVAGSNPHNDVTRNGTGTFKSLNKKNTYEGFNTEYKLETWYPAYFFKPRPQPQQVPEAITYGGPPFNVTVDGDYMNKNGEVNSLANRTRIWVIRPGFSTHAMNMGQRSLELERSYAVHDDASVTFIINPMPSNKNLFVPGPALFFVTVNGVPSHGKRVMLGKKDPGLVPLADSVGRGKGSAPLPAPAPNPKFAATKKAAAPGPENKADLSGGAIAGIVVAVVIVFILLLAGLIFLVRRANRGAALATQKPIPSTGIEGGLAALPAAGALPYGRYDQRMDESQAHMLTGSNDSLASFGGPELLSSDNPAPDYFASKHSAYDQDPSLDMLPSQYGMGPTEYSSSPLKTTAADASGPPIRTYAAGFEAMQLQTTPQKGKGAAYLEPETYPMTPMGVTSHSGIVGPRAMPRPWSTQSTKPSDIVDVYGQTD</sequence>
<accession>A0A2N1JE48</accession>
<evidence type="ECO:0008006" key="8">
    <source>
        <dbReference type="Google" id="ProtNLM"/>
    </source>
</evidence>
<dbReference type="AlphaFoldDB" id="A0A2N1JE48"/>
<dbReference type="InterPro" id="IPR014756">
    <property type="entry name" value="Ig_E-set"/>
</dbReference>
<dbReference type="OrthoDB" id="2019572at2759"/>
<evidence type="ECO:0000313" key="7">
    <source>
        <dbReference type="Proteomes" id="UP000232875"/>
    </source>
</evidence>
<dbReference type="SUPFAM" id="SSF50965">
    <property type="entry name" value="Galactose oxidase, central domain"/>
    <property type="match status" value="1"/>
</dbReference>
<feature type="transmembrane region" description="Helical" evidence="3">
    <location>
        <begin position="694"/>
        <end position="717"/>
    </location>
</feature>
<feature type="region of interest" description="Disordered" evidence="2">
    <location>
        <begin position="884"/>
        <end position="908"/>
    </location>
</feature>
<reference evidence="6 7" key="1">
    <citation type="submission" date="2017-10" db="EMBL/GenBank/DDBJ databases">
        <title>A novel species of cold-tolerant Malassezia isolated from bats.</title>
        <authorList>
            <person name="Lorch J.M."/>
            <person name="Palmer J.M."/>
            <person name="Vanderwolf K.J."/>
            <person name="Schmidt K.Z."/>
            <person name="Verant M.L."/>
            <person name="Weller T.J."/>
            <person name="Blehert D.S."/>
        </authorList>
    </citation>
    <scope>NUCLEOTIDE SEQUENCE [LARGE SCALE GENOMIC DNA]</scope>
    <source>
        <strain evidence="6 7">NWHC:44797-103</strain>
    </source>
</reference>
<organism evidence="6 7">
    <name type="scientific">Malassezia vespertilionis</name>
    <dbReference type="NCBI Taxonomy" id="2020962"/>
    <lineage>
        <taxon>Eukaryota</taxon>
        <taxon>Fungi</taxon>
        <taxon>Dikarya</taxon>
        <taxon>Basidiomycota</taxon>
        <taxon>Ustilaginomycotina</taxon>
        <taxon>Malasseziomycetes</taxon>
        <taxon>Malasseziales</taxon>
        <taxon>Malasseziaceae</taxon>
        <taxon>Malassezia</taxon>
    </lineage>
</organism>
<dbReference type="STRING" id="2020962.A0A2N1JE48"/>
<keyword evidence="3" id="KW-0812">Transmembrane</keyword>